<dbReference type="EMBL" id="BMLM01000001">
    <property type="protein sequence ID" value="GGN78056.1"/>
    <property type="molecule type" value="Genomic_DNA"/>
</dbReference>
<reference evidence="3" key="1">
    <citation type="journal article" date="2019" name="Int. J. Syst. Evol. Microbiol.">
        <title>The Global Catalogue of Microorganisms (GCM) 10K type strain sequencing project: providing services to taxonomists for standard genome sequencing and annotation.</title>
        <authorList>
            <consortium name="The Broad Institute Genomics Platform"/>
            <consortium name="The Broad Institute Genome Sequencing Center for Infectious Disease"/>
            <person name="Wu L."/>
            <person name="Ma J."/>
        </authorList>
    </citation>
    <scope>NUCLEOTIDE SEQUENCE [LARGE SCALE GENOMIC DNA]</scope>
    <source>
        <strain evidence="3">CGMCC 1.6960</strain>
    </source>
</reference>
<proteinExistence type="predicted"/>
<dbReference type="SUPFAM" id="SSF51905">
    <property type="entry name" value="FAD/NAD(P)-binding domain"/>
    <property type="match status" value="1"/>
</dbReference>
<comment type="caution">
    <text evidence="2">The sequence shown here is derived from an EMBL/GenBank/DDBJ whole genome shotgun (WGS) entry which is preliminary data.</text>
</comment>
<dbReference type="PANTHER" id="PTHR13847">
    <property type="entry name" value="SARCOSINE DEHYDROGENASE-RELATED"/>
    <property type="match status" value="1"/>
</dbReference>
<evidence type="ECO:0000259" key="1">
    <source>
        <dbReference type="Pfam" id="PF01266"/>
    </source>
</evidence>
<accession>A0ABQ2KAY4</accession>
<evidence type="ECO:0000313" key="2">
    <source>
        <dbReference type="EMBL" id="GGN78056.1"/>
    </source>
</evidence>
<sequence>MTTDQTHAVTMRSYWLETSTPSGDHSSTPIPKEVDVAVVGGGFTGLSTAYHAAKAGKSVALLEANTVNWGASGRNGGMATTGLAIGFRDAIKRYGERRAIGYFEEYNKAIQLIEDLVHEHDLDVDYERSGKMNLAYKPSHYEGMKATADALHRLVGQPVELVDKANIRSEIGSDYYHGALVDPLGAGMHVGKFGHALAGLALDEGATIHERAEVTDVERVGSSTTHVLTTTRGSVRAGKVVLGTSGYTGKPFGWQQRRVIPVGSFIVVTEPLPQAVVDELLPNRRMASDSKNFIYYFRITPDNRLLFGGRARFALSDPSQDRASGEILTKAMHTIFPQTTQARIDYMWGGLVDISMDQMVHAGEHDGIYYSLNYSGHGVQMANYMGKVMVDMLDGKPGANIWSDLKNPWIPGYFGNPWLHLRVGGAYYGLQDKLS</sequence>
<feature type="domain" description="FAD dependent oxidoreductase" evidence="1">
    <location>
        <begin position="35"/>
        <end position="392"/>
    </location>
</feature>
<dbReference type="Gene3D" id="3.30.9.10">
    <property type="entry name" value="D-Amino Acid Oxidase, subunit A, domain 2"/>
    <property type="match status" value="1"/>
</dbReference>
<gene>
    <name evidence="2" type="ORF">GCM10010968_03440</name>
</gene>
<organism evidence="2 3">
    <name type="scientific">Agrococcus terreus</name>
    <dbReference type="NCBI Taxonomy" id="574649"/>
    <lineage>
        <taxon>Bacteria</taxon>
        <taxon>Bacillati</taxon>
        <taxon>Actinomycetota</taxon>
        <taxon>Actinomycetes</taxon>
        <taxon>Micrococcales</taxon>
        <taxon>Microbacteriaceae</taxon>
        <taxon>Agrococcus</taxon>
    </lineage>
</organism>
<evidence type="ECO:0000313" key="3">
    <source>
        <dbReference type="Proteomes" id="UP000626982"/>
    </source>
</evidence>
<keyword evidence="3" id="KW-1185">Reference proteome</keyword>
<dbReference type="PANTHER" id="PTHR13847:SF281">
    <property type="entry name" value="FAD DEPENDENT OXIDOREDUCTASE DOMAIN-CONTAINING PROTEIN"/>
    <property type="match status" value="1"/>
</dbReference>
<protein>
    <submittedName>
        <fullName evidence="2">FAD-dependent oxidoreductase</fullName>
    </submittedName>
</protein>
<dbReference type="InterPro" id="IPR036188">
    <property type="entry name" value="FAD/NAD-bd_sf"/>
</dbReference>
<dbReference type="Pfam" id="PF01266">
    <property type="entry name" value="DAO"/>
    <property type="match status" value="1"/>
</dbReference>
<dbReference type="Proteomes" id="UP000626982">
    <property type="component" value="Unassembled WGS sequence"/>
</dbReference>
<dbReference type="InterPro" id="IPR006076">
    <property type="entry name" value="FAD-dep_OxRdtase"/>
</dbReference>
<dbReference type="Gene3D" id="3.50.50.60">
    <property type="entry name" value="FAD/NAD(P)-binding domain"/>
    <property type="match status" value="1"/>
</dbReference>
<dbReference type="RefSeq" id="WP_229679444.1">
    <property type="nucleotide sequence ID" value="NZ_BAABBD010000001.1"/>
</dbReference>
<name>A0ABQ2KAY4_9MICO</name>